<proteinExistence type="predicted"/>
<name>A0A9P5MUC0_9AGAM</name>
<reference evidence="1" key="2">
    <citation type="journal article" date="2020" name="Nat. Commun.">
        <title>Large-scale genome sequencing of mycorrhizal fungi provides insights into the early evolution of symbiotic traits.</title>
        <authorList>
            <person name="Miyauchi S."/>
            <person name="Kiss E."/>
            <person name="Kuo A."/>
            <person name="Drula E."/>
            <person name="Kohler A."/>
            <person name="Sanchez-Garcia M."/>
            <person name="Morin E."/>
            <person name="Andreopoulos B."/>
            <person name="Barry K.W."/>
            <person name="Bonito G."/>
            <person name="Buee M."/>
            <person name="Carver A."/>
            <person name="Chen C."/>
            <person name="Cichocki N."/>
            <person name="Clum A."/>
            <person name="Culley D."/>
            <person name="Crous P.W."/>
            <person name="Fauchery L."/>
            <person name="Girlanda M."/>
            <person name="Hayes R.D."/>
            <person name="Keri Z."/>
            <person name="LaButti K."/>
            <person name="Lipzen A."/>
            <person name="Lombard V."/>
            <person name="Magnuson J."/>
            <person name="Maillard F."/>
            <person name="Murat C."/>
            <person name="Nolan M."/>
            <person name="Ohm R.A."/>
            <person name="Pangilinan J."/>
            <person name="Pereira M.F."/>
            <person name="Perotto S."/>
            <person name="Peter M."/>
            <person name="Pfister S."/>
            <person name="Riley R."/>
            <person name="Sitrit Y."/>
            <person name="Stielow J.B."/>
            <person name="Szollosi G."/>
            <person name="Zifcakova L."/>
            <person name="Stursova M."/>
            <person name="Spatafora J.W."/>
            <person name="Tedersoo L."/>
            <person name="Vaario L.M."/>
            <person name="Yamada A."/>
            <person name="Yan M."/>
            <person name="Wang P."/>
            <person name="Xu J."/>
            <person name="Bruns T."/>
            <person name="Baldrian P."/>
            <person name="Vilgalys R."/>
            <person name="Dunand C."/>
            <person name="Henrissat B."/>
            <person name="Grigoriev I.V."/>
            <person name="Hibbett D."/>
            <person name="Nagy L.G."/>
            <person name="Martin F.M."/>
        </authorList>
    </citation>
    <scope>NUCLEOTIDE SEQUENCE</scope>
    <source>
        <strain evidence="1">Prilba</strain>
    </source>
</reference>
<organism evidence="1 2">
    <name type="scientific">Russula ochroleuca</name>
    <dbReference type="NCBI Taxonomy" id="152965"/>
    <lineage>
        <taxon>Eukaryota</taxon>
        <taxon>Fungi</taxon>
        <taxon>Dikarya</taxon>
        <taxon>Basidiomycota</taxon>
        <taxon>Agaricomycotina</taxon>
        <taxon>Agaricomycetes</taxon>
        <taxon>Russulales</taxon>
        <taxon>Russulaceae</taxon>
        <taxon>Russula</taxon>
    </lineage>
</organism>
<evidence type="ECO:0000313" key="1">
    <source>
        <dbReference type="EMBL" id="KAF8478944.1"/>
    </source>
</evidence>
<evidence type="ECO:0000313" key="2">
    <source>
        <dbReference type="Proteomes" id="UP000759537"/>
    </source>
</evidence>
<comment type="caution">
    <text evidence="1">The sequence shown here is derived from an EMBL/GenBank/DDBJ whole genome shotgun (WGS) entry which is preliminary data.</text>
</comment>
<gene>
    <name evidence="1" type="ORF">DFH94DRAFT_746605</name>
</gene>
<dbReference type="EMBL" id="WHVB01000010">
    <property type="protein sequence ID" value="KAF8478944.1"/>
    <property type="molecule type" value="Genomic_DNA"/>
</dbReference>
<accession>A0A9P5MUC0</accession>
<sequence length="79" mass="8228">MEDASVVALASLRSNILLATAASVEGGIGEKTTAMCVLESIKDGQSPSWTGQYANSAHQSIEIRLWGCTSVTSLQTGPM</sequence>
<reference evidence="1" key="1">
    <citation type="submission" date="2019-10" db="EMBL/GenBank/DDBJ databases">
        <authorList>
            <consortium name="DOE Joint Genome Institute"/>
            <person name="Kuo A."/>
            <person name="Miyauchi S."/>
            <person name="Kiss E."/>
            <person name="Drula E."/>
            <person name="Kohler A."/>
            <person name="Sanchez-Garcia M."/>
            <person name="Andreopoulos B."/>
            <person name="Barry K.W."/>
            <person name="Bonito G."/>
            <person name="Buee M."/>
            <person name="Carver A."/>
            <person name="Chen C."/>
            <person name="Cichocki N."/>
            <person name="Clum A."/>
            <person name="Culley D."/>
            <person name="Crous P.W."/>
            <person name="Fauchery L."/>
            <person name="Girlanda M."/>
            <person name="Hayes R."/>
            <person name="Keri Z."/>
            <person name="LaButti K."/>
            <person name="Lipzen A."/>
            <person name="Lombard V."/>
            <person name="Magnuson J."/>
            <person name="Maillard F."/>
            <person name="Morin E."/>
            <person name="Murat C."/>
            <person name="Nolan M."/>
            <person name="Ohm R."/>
            <person name="Pangilinan J."/>
            <person name="Pereira M."/>
            <person name="Perotto S."/>
            <person name="Peter M."/>
            <person name="Riley R."/>
            <person name="Sitrit Y."/>
            <person name="Stielow B."/>
            <person name="Szollosi G."/>
            <person name="Zifcakova L."/>
            <person name="Stursova M."/>
            <person name="Spatafora J.W."/>
            <person name="Tedersoo L."/>
            <person name="Vaario L.-M."/>
            <person name="Yamada A."/>
            <person name="Yan M."/>
            <person name="Wang P."/>
            <person name="Xu J."/>
            <person name="Bruns T."/>
            <person name="Baldrian P."/>
            <person name="Vilgalys R."/>
            <person name="Henrissat B."/>
            <person name="Grigoriev I.V."/>
            <person name="Hibbett D."/>
            <person name="Nagy L.G."/>
            <person name="Martin F.M."/>
        </authorList>
    </citation>
    <scope>NUCLEOTIDE SEQUENCE</scope>
    <source>
        <strain evidence="1">Prilba</strain>
    </source>
</reference>
<dbReference type="Proteomes" id="UP000759537">
    <property type="component" value="Unassembled WGS sequence"/>
</dbReference>
<protein>
    <submittedName>
        <fullName evidence="1">Uncharacterized protein</fullName>
    </submittedName>
</protein>
<keyword evidence="2" id="KW-1185">Reference proteome</keyword>
<dbReference type="AlphaFoldDB" id="A0A9P5MUC0"/>